<dbReference type="OrthoDB" id="426718at2759"/>
<evidence type="ECO:0000256" key="1">
    <source>
        <dbReference type="ARBA" id="ARBA00013091"/>
    </source>
</evidence>
<keyword evidence="5" id="KW-0378">Hydrolase</keyword>
<evidence type="ECO:0000256" key="6">
    <source>
        <dbReference type="ARBA" id="ARBA00034075"/>
    </source>
</evidence>
<dbReference type="PANTHER" id="PTHR46640:SF1">
    <property type="entry name" value="FUNGAL LIPASE-LIKE DOMAIN-CONTAINING PROTEIN-RELATED"/>
    <property type="match status" value="1"/>
</dbReference>
<sequence length="306" mass="33262">MLFRILRLGALGAVLGAVVPGGWMDIPYDLLEDFYRISQYAKAAICKANHNATSVGSPVYCDPGNCTIIMQAQTEILYGFSGITPGDTTGYIAVDKSAELIVLSFRGTVSAENRWIDFQISHVDASSLCYGCKAHNGFWNASSTAHEILLPQLASALASYPGYRLVVTGHSLGGALATLESLYLRQAGYQVDMYTFGALSVGNLALAEYTTNQGVGHSYRITHDADYIPKILYRLSRTLVGIVPEYSQSSPEYWITSGNKEDPPVTPADIQVIEGVNNETGNLGATRPEREAHLWYLGTTKVCEDE</sequence>
<dbReference type="InterPro" id="IPR029058">
    <property type="entry name" value="AB_hydrolase_fold"/>
</dbReference>
<keyword evidence="3" id="KW-0624">Polysaccharide degradation</keyword>
<evidence type="ECO:0000313" key="12">
    <source>
        <dbReference type="Proteomes" id="UP000234254"/>
    </source>
</evidence>
<feature type="domain" description="Fungal lipase-type" evidence="10">
    <location>
        <begin position="102"/>
        <end position="232"/>
    </location>
</feature>
<dbReference type="GO" id="GO:0045493">
    <property type="term" value="P:xylan catabolic process"/>
    <property type="evidence" value="ECO:0007669"/>
    <property type="project" value="UniProtKB-KW"/>
</dbReference>
<dbReference type="AlphaFoldDB" id="A0A2I1DDG3"/>
<evidence type="ECO:0000256" key="3">
    <source>
        <dbReference type="ARBA" id="ARBA00022651"/>
    </source>
</evidence>
<dbReference type="RefSeq" id="XP_024696499.1">
    <property type="nucleotide sequence ID" value="XM_024837939.1"/>
</dbReference>
<accession>A0A2I1DDG3</accession>
<dbReference type="Pfam" id="PF01764">
    <property type="entry name" value="Lipase_3"/>
    <property type="match status" value="1"/>
</dbReference>
<gene>
    <name evidence="11" type="ORF">P168DRAFT_294134</name>
</gene>
<keyword evidence="2" id="KW-0719">Serine esterase</keyword>
<proteinExistence type="inferred from homology"/>
<feature type="chain" id="PRO_5014166852" description="feruloyl esterase" evidence="9">
    <location>
        <begin position="17"/>
        <end position="306"/>
    </location>
</feature>
<reference evidence="11" key="1">
    <citation type="submission" date="2016-12" db="EMBL/GenBank/DDBJ databases">
        <title>The genomes of Aspergillus section Nigri reveals drivers in fungal speciation.</title>
        <authorList>
            <consortium name="DOE Joint Genome Institute"/>
            <person name="Vesth T.C."/>
            <person name="Nybo J."/>
            <person name="Theobald S."/>
            <person name="Brandl J."/>
            <person name="Frisvad J.C."/>
            <person name="Nielsen K.F."/>
            <person name="Lyhne E.K."/>
            <person name="Kogle M.E."/>
            <person name="Kuo A."/>
            <person name="Riley R."/>
            <person name="Clum A."/>
            <person name="Nolan M."/>
            <person name="Lipzen A."/>
            <person name="Salamov A."/>
            <person name="Henrissat B."/>
            <person name="Wiebenga A."/>
            <person name="De vries R.P."/>
            <person name="Grigoriev I.V."/>
            <person name="Mortensen U.H."/>
            <person name="Andersen M.R."/>
            <person name="Baker S.E."/>
        </authorList>
    </citation>
    <scope>NUCLEOTIDE SEQUENCE</scope>
    <source>
        <strain evidence="11">IBT 28561</strain>
    </source>
</reference>
<dbReference type="Gene3D" id="3.40.50.1820">
    <property type="entry name" value="alpha/beta hydrolase"/>
    <property type="match status" value="1"/>
</dbReference>
<name>A0A2I1DDG3_ASPC2</name>
<dbReference type="InterPro" id="IPR002921">
    <property type="entry name" value="Fungal_lipase-type"/>
</dbReference>
<dbReference type="GO" id="GO:0030600">
    <property type="term" value="F:feruloyl esterase activity"/>
    <property type="evidence" value="ECO:0007669"/>
    <property type="project" value="UniProtKB-EC"/>
</dbReference>
<dbReference type="GeneID" id="36545463"/>
<keyword evidence="3" id="KW-0858">Xylan degradation</keyword>
<comment type="catalytic activity">
    <reaction evidence="6">
        <text>feruloyl-polysaccharide + H2O = ferulate + polysaccharide.</text>
        <dbReference type="EC" id="3.1.1.73"/>
    </reaction>
</comment>
<dbReference type="SUPFAM" id="SSF53474">
    <property type="entry name" value="alpha/beta-Hydrolases"/>
    <property type="match status" value="1"/>
</dbReference>
<evidence type="ECO:0000313" key="11">
    <source>
        <dbReference type="EMBL" id="PKY07905.1"/>
    </source>
</evidence>
<keyword evidence="12" id="KW-1185">Reference proteome</keyword>
<keyword evidence="4 9" id="KW-0732">Signal</keyword>
<protein>
    <recommendedName>
        <fullName evidence="1">feruloyl esterase</fullName>
        <ecNumber evidence="1">3.1.1.73</ecNumber>
    </recommendedName>
    <alternativeName>
        <fullName evidence="8">Ferulic acid esterase A</fullName>
    </alternativeName>
</protein>
<dbReference type="PANTHER" id="PTHR46640">
    <property type="entry name" value="TRIACYLGLYCEROL LIPASE, PUTATIVE (AFU_ORTHOLOGUE AFUA_6G06510)-RELATED"/>
    <property type="match status" value="1"/>
</dbReference>
<feature type="signal peptide" evidence="9">
    <location>
        <begin position="1"/>
        <end position="16"/>
    </location>
</feature>
<evidence type="ECO:0000259" key="10">
    <source>
        <dbReference type="Pfam" id="PF01764"/>
    </source>
</evidence>
<organism evidence="11 12">
    <name type="scientific">Aspergillus campestris (strain IBT 28561)</name>
    <dbReference type="NCBI Taxonomy" id="1392248"/>
    <lineage>
        <taxon>Eukaryota</taxon>
        <taxon>Fungi</taxon>
        <taxon>Dikarya</taxon>
        <taxon>Ascomycota</taxon>
        <taxon>Pezizomycotina</taxon>
        <taxon>Eurotiomycetes</taxon>
        <taxon>Eurotiomycetidae</taxon>
        <taxon>Eurotiales</taxon>
        <taxon>Aspergillaceae</taxon>
        <taxon>Aspergillus</taxon>
        <taxon>Aspergillus subgen. Circumdati</taxon>
    </lineage>
</organism>
<evidence type="ECO:0000256" key="2">
    <source>
        <dbReference type="ARBA" id="ARBA00022487"/>
    </source>
</evidence>
<evidence type="ECO:0000256" key="7">
    <source>
        <dbReference type="ARBA" id="ARBA00037991"/>
    </source>
</evidence>
<dbReference type="InterPro" id="IPR051299">
    <property type="entry name" value="AB_hydrolase_lip/est"/>
</dbReference>
<dbReference type="VEuPathDB" id="FungiDB:P168DRAFT_294134"/>
<evidence type="ECO:0000256" key="5">
    <source>
        <dbReference type="ARBA" id="ARBA00022801"/>
    </source>
</evidence>
<dbReference type="EC" id="3.1.1.73" evidence="1"/>
<dbReference type="GO" id="GO:0006629">
    <property type="term" value="P:lipid metabolic process"/>
    <property type="evidence" value="ECO:0007669"/>
    <property type="project" value="InterPro"/>
</dbReference>
<dbReference type="Proteomes" id="UP000234254">
    <property type="component" value="Unassembled WGS sequence"/>
</dbReference>
<comment type="similarity">
    <text evidence="7">Belongs to the AB hydrolase superfamily. FaeA family.</text>
</comment>
<evidence type="ECO:0000256" key="8">
    <source>
        <dbReference type="ARBA" id="ARBA00041313"/>
    </source>
</evidence>
<evidence type="ECO:0000256" key="9">
    <source>
        <dbReference type="SAM" id="SignalP"/>
    </source>
</evidence>
<keyword evidence="3" id="KW-0119">Carbohydrate metabolism</keyword>
<dbReference type="CDD" id="cd00519">
    <property type="entry name" value="Lipase_3"/>
    <property type="match status" value="1"/>
</dbReference>
<dbReference type="EMBL" id="MSFM01000001">
    <property type="protein sequence ID" value="PKY07905.1"/>
    <property type="molecule type" value="Genomic_DNA"/>
</dbReference>
<evidence type="ECO:0000256" key="4">
    <source>
        <dbReference type="ARBA" id="ARBA00022729"/>
    </source>
</evidence>
<comment type="caution">
    <text evidence="11">The sequence shown here is derived from an EMBL/GenBank/DDBJ whole genome shotgun (WGS) entry which is preliminary data.</text>
</comment>